<dbReference type="Pfam" id="PF00383">
    <property type="entry name" value="dCMP_cyt_deam_1"/>
    <property type="match status" value="1"/>
</dbReference>
<keyword evidence="4" id="KW-0862">Zinc</keyword>
<accession>A0A6C0DKW9</accession>
<dbReference type="SUPFAM" id="SSF53927">
    <property type="entry name" value="Cytidine deaminase-like"/>
    <property type="match status" value="1"/>
</dbReference>
<feature type="domain" description="CMP/dCMP-type deaminase" evidence="5">
    <location>
        <begin position="4"/>
        <end position="138"/>
    </location>
</feature>
<protein>
    <recommendedName>
        <fullName evidence="5">CMP/dCMP-type deaminase domain-containing protein</fullName>
    </recommendedName>
</protein>
<dbReference type="PROSITE" id="PS00903">
    <property type="entry name" value="CYT_DCMP_DEAMINASES_1"/>
    <property type="match status" value="1"/>
</dbReference>
<dbReference type="EMBL" id="MN739627">
    <property type="protein sequence ID" value="QHT16870.1"/>
    <property type="molecule type" value="Genomic_DNA"/>
</dbReference>
<keyword evidence="3" id="KW-0378">Hydrolase</keyword>
<dbReference type="GO" id="GO:0005737">
    <property type="term" value="C:cytoplasm"/>
    <property type="evidence" value="ECO:0007669"/>
    <property type="project" value="TreeGrafter"/>
</dbReference>
<evidence type="ECO:0000256" key="3">
    <source>
        <dbReference type="ARBA" id="ARBA00022801"/>
    </source>
</evidence>
<evidence type="ECO:0000256" key="1">
    <source>
        <dbReference type="ARBA" id="ARBA00006576"/>
    </source>
</evidence>
<evidence type="ECO:0000259" key="5">
    <source>
        <dbReference type="PROSITE" id="PS51747"/>
    </source>
</evidence>
<dbReference type="InterPro" id="IPR016473">
    <property type="entry name" value="dCMP_deaminase"/>
</dbReference>
<dbReference type="InterPro" id="IPR016193">
    <property type="entry name" value="Cytidine_deaminase-like"/>
</dbReference>
<dbReference type="AlphaFoldDB" id="A0A6C0DKW9"/>
<proteinExistence type="inferred from homology"/>
<comment type="similarity">
    <text evidence="1">Belongs to the cytidine and deoxycytidylate deaminase family.</text>
</comment>
<dbReference type="GO" id="GO:0008270">
    <property type="term" value="F:zinc ion binding"/>
    <property type="evidence" value="ECO:0007669"/>
    <property type="project" value="InterPro"/>
</dbReference>
<evidence type="ECO:0000313" key="6">
    <source>
        <dbReference type="EMBL" id="QHT16870.1"/>
    </source>
</evidence>
<reference evidence="6" key="1">
    <citation type="journal article" date="2020" name="Nature">
        <title>Giant virus diversity and host interactions through global metagenomics.</title>
        <authorList>
            <person name="Schulz F."/>
            <person name="Roux S."/>
            <person name="Paez-Espino D."/>
            <person name="Jungbluth S."/>
            <person name="Walsh D.A."/>
            <person name="Denef V.J."/>
            <person name="McMahon K.D."/>
            <person name="Konstantinidis K.T."/>
            <person name="Eloe-Fadrosh E.A."/>
            <person name="Kyrpides N.C."/>
            <person name="Woyke T."/>
        </authorList>
    </citation>
    <scope>NUCLEOTIDE SEQUENCE</scope>
    <source>
        <strain evidence="6">GVMAG-M-3300023174-207</strain>
    </source>
</reference>
<dbReference type="PANTHER" id="PTHR11086">
    <property type="entry name" value="DEOXYCYTIDYLATE DEAMINASE-RELATED"/>
    <property type="match status" value="1"/>
</dbReference>
<dbReference type="GO" id="GO:0006220">
    <property type="term" value="P:pyrimidine nucleotide metabolic process"/>
    <property type="evidence" value="ECO:0007669"/>
    <property type="project" value="InterPro"/>
</dbReference>
<organism evidence="6">
    <name type="scientific">viral metagenome</name>
    <dbReference type="NCBI Taxonomy" id="1070528"/>
    <lineage>
        <taxon>unclassified sequences</taxon>
        <taxon>metagenomes</taxon>
        <taxon>organismal metagenomes</taxon>
    </lineage>
</organism>
<dbReference type="PIRSF" id="PIRSF006019">
    <property type="entry name" value="dCMP_deaminase"/>
    <property type="match status" value="1"/>
</dbReference>
<dbReference type="InterPro" id="IPR015517">
    <property type="entry name" value="dCMP_deaminase-rel"/>
</dbReference>
<dbReference type="InterPro" id="IPR002125">
    <property type="entry name" value="CMP_dCMP_dom"/>
</dbReference>
<dbReference type="PROSITE" id="PS51747">
    <property type="entry name" value="CYT_DCMP_DEAMINASES_2"/>
    <property type="match status" value="1"/>
</dbReference>
<dbReference type="Gene3D" id="3.40.140.10">
    <property type="entry name" value="Cytidine Deaminase, domain 2"/>
    <property type="match status" value="1"/>
</dbReference>
<sequence length="138" mass="15453">MKQKHLEAYMDTAIRFSQCSTAKRLKVGCIAVKNNKIISIGYNGTPNGSDSDVCEDENNKTLPCVIHAEMNMISKLAKGNESSEGCTVFITHSPCIECAKLIFQSGIKTVYYNEEYRDDAGLDFLEYYGVHVIKLKRT</sequence>
<dbReference type="GO" id="GO:0004132">
    <property type="term" value="F:dCMP deaminase activity"/>
    <property type="evidence" value="ECO:0007669"/>
    <property type="project" value="InterPro"/>
</dbReference>
<name>A0A6C0DKW9_9ZZZZ</name>
<evidence type="ECO:0000256" key="2">
    <source>
        <dbReference type="ARBA" id="ARBA00022723"/>
    </source>
</evidence>
<dbReference type="InterPro" id="IPR016192">
    <property type="entry name" value="APOBEC/CMP_deaminase_Zn-bd"/>
</dbReference>
<evidence type="ECO:0000256" key="4">
    <source>
        <dbReference type="ARBA" id="ARBA00022833"/>
    </source>
</evidence>
<dbReference type="PANTHER" id="PTHR11086:SF18">
    <property type="entry name" value="DEOXYCYTIDYLATE DEAMINASE"/>
    <property type="match status" value="1"/>
</dbReference>
<keyword evidence="2" id="KW-0479">Metal-binding</keyword>